<dbReference type="Proteomes" id="UP001245683">
    <property type="component" value="Unassembled WGS sequence"/>
</dbReference>
<evidence type="ECO:0000313" key="2">
    <source>
        <dbReference type="Proteomes" id="UP001245683"/>
    </source>
</evidence>
<dbReference type="Gene3D" id="1.25.40.10">
    <property type="entry name" value="Tetratricopeptide repeat domain"/>
    <property type="match status" value="2"/>
</dbReference>
<dbReference type="RefSeq" id="WP_315342779.1">
    <property type="nucleotide sequence ID" value="NZ_JAVDZE010000004.1"/>
</dbReference>
<dbReference type="InterPro" id="IPR011990">
    <property type="entry name" value="TPR-like_helical_dom_sf"/>
</dbReference>
<sequence>MVIDEIVETVEAIPDPYLRATTYAKIAERLAKINDKRFKPVFIRAIEASKRIDDPARLMRALLSIGYSMAKSGLRTSKKVYQRVVEDSKSLPAPVRDELMALAARYMLGLGEISEAIYYAGEIKSEELRDTVLLQVIRRNTALIGLEKVKVAYRIRKSKMALEMIHSEPSRSKALIEIMKSYLIMGSYENGINVIKEIELREWAKHAFKEALFFLKEYGVLERYVIPLKELAKELVEKFGEAFKIELAIAFALAGESHEAADLMRKLDGEELLVEASLRLLDVSPKHLADLIRALNDREAAVVGKAVMNRFLENPEKGDWEVVRAIWERTENEEVMVKIIRYSLIRGDVEGAMRVAGRIRSERLRSIALADIAHSLLKLGDISRAIDVALEVRDVRFSSILMAELLLSATDVEIEKRVVTNGTAKGLNGKKA</sequence>
<gene>
    <name evidence="1" type="ORF">RBI02_08025</name>
</gene>
<keyword evidence="2" id="KW-1185">Reference proteome</keyword>
<proteinExistence type="predicted"/>
<comment type="caution">
    <text evidence="1">The sequence shown here is derived from an EMBL/GenBank/DDBJ whole genome shotgun (WGS) entry which is preliminary data.</text>
</comment>
<name>A0AAE4T1Q5_9EURY</name>
<accession>A0AAE4T1Q5</accession>
<dbReference type="AlphaFoldDB" id="A0AAE4T1Q5"/>
<evidence type="ECO:0000313" key="1">
    <source>
        <dbReference type="EMBL" id="MDV3104480.1"/>
    </source>
</evidence>
<reference evidence="1 2" key="1">
    <citation type="submission" date="2023-08" db="EMBL/GenBank/DDBJ databases">
        <title>Draft genome sequence of Thermococcus waiotapuensis WT1T, a thermophilic sulphur-dependent archaeon from order Thermococcales.</title>
        <authorList>
            <person name="Manners S.H."/>
            <person name="Carere C.R."/>
            <person name="Dhami M.K."/>
            <person name="Dobson R.C.J."/>
            <person name="Stott M.B."/>
        </authorList>
    </citation>
    <scope>NUCLEOTIDE SEQUENCE [LARGE SCALE GENOMIC DNA]</scope>
    <source>
        <strain evidence="1 2">WT1</strain>
    </source>
</reference>
<dbReference type="EMBL" id="JAVDZE010000004">
    <property type="protein sequence ID" value="MDV3104480.1"/>
    <property type="molecule type" value="Genomic_DNA"/>
</dbReference>
<organism evidence="1 2">
    <name type="scientific">Thermococcus waiotapuensis</name>
    <dbReference type="NCBI Taxonomy" id="90909"/>
    <lineage>
        <taxon>Archaea</taxon>
        <taxon>Methanobacteriati</taxon>
        <taxon>Methanobacteriota</taxon>
        <taxon>Thermococci</taxon>
        <taxon>Thermococcales</taxon>
        <taxon>Thermococcaceae</taxon>
        <taxon>Thermococcus</taxon>
    </lineage>
</organism>
<protein>
    <submittedName>
        <fullName evidence="1">Prenyltransferase</fullName>
    </submittedName>
</protein>